<comment type="caution">
    <text evidence="10">The sequence shown here is derived from an EMBL/GenBank/DDBJ whole genome shotgun (WGS) entry which is preliminary data.</text>
</comment>
<comment type="subcellular location">
    <subcellularLocation>
        <location evidence="1">Membrane</location>
        <topology evidence="1">Multi-pass membrane protein</topology>
    </subcellularLocation>
</comment>
<reference evidence="10 11" key="1">
    <citation type="submission" date="2018-10" db="EMBL/GenBank/DDBJ databases">
        <title>Phylogenomics of Brevibacillus.</title>
        <authorList>
            <person name="Dunlap C."/>
        </authorList>
    </citation>
    <scope>NUCLEOTIDE SEQUENCE [LARGE SCALE GENOMIC DNA]</scope>
    <source>
        <strain evidence="10 11">NRRL NRS 1219</strain>
    </source>
</reference>
<name>A0A3M8B005_9BACL</name>
<dbReference type="EMBL" id="RHHN01000027">
    <property type="protein sequence ID" value="RNB56758.1"/>
    <property type="molecule type" value="Genomic_DNA"/>
</dbReference>
<feature type="transmembrane region" description="Helical" evidence="8">
    <location>
        <begin position="108"/>
        <end position="133"/>
    </location>
</feature>
<dbReference type="Proteomes" id="UP000317180">
    <property type="component" value="Unassembled WGS sequence"/>
</dbReference>
<evidence type="ECO:0000256" key="5">
    <source>
        <dbReference type="ARBA" id="ARBA00022692"/>
    </source>
</evidence>
<keyword evidence="12" id="KW-1185">Reference proteome</keyword>
<dbReference type="GO" id="GO:0016020">
    <property type="term" value="C:membrane"/>
    <property type="evidence" value="ECO:0007669"/>
    <property type="project" value="UniProtKB-SubCell"/>
</dbReference>
<evidence type="ECO:0000256" key="8">
    <source>
        <dbReference type="SAM" id="Phobius"/>
    </source>
</evidence>
<evidence type="ECO:0000256" key="7">
    <source>
        <dbReference type="ARBA" id="ARBA00023136"/>
    </source>
</evidence>
<accession>A0A3M8B005</accession>
<proteinExistence type="inferred from homology"/>
<evidence type="ECO:0000313" key="10">
    <source>
        <dbReference type="EMBL" id="RNB56758.1"/>
    </source>
</evidence>
<keyword evidence="5 8" id="KW-0812">Transmembrane</keyword>
<keyword evidence="4" id="KW-0309">Germination</keyword>
<gene>
    <name evidence="9" type="primary">gerKB</name>
    <name evidence="9" type="ORF">BAG01nite_23960</name>
    <name evidence="10" type="ORF">EB820_08890</name>
</gene>
<dbReference type="NCBIfam" id="TIGR00912">
    <property type="entry name" value="2A0309"/>
    <property type="match status" value="1"/>
</dbReference>
<organism evidence="10 11">
    <name type="scientific">Brevibacillus agri</name>
    <dbReference type="NCBI Taxonomy" id="51101"/>
    <lineage>
        <taxon>Bacteria</taxon>
        <taxon>Bacillati</taxon>
        <taxon>Bacillota</taxon>
        <taxon>Bacilli</taxon>
        <taxon>Bacillales</taxon>
        <taxon>Paenibacillaceae</taxon>
        <taxon>Brevibacillus</taxon>
    </lineage>
</organism>
<evidence type="ECO:0000256" key="1">
    <source>
        <dbReference type="ARBA" id="ARBA00004141"/>
    </source>
</evidence>
<feature type="transmembrane region" description="Helical" evidence="8">
    <location>
        <begin position="270"/>
        <end position="289"/>
    </location>
</feature>
<feature type="transmembrane region" description="Helical" evidence="8">
    <location>
        <begin position="43"/>
        <end position="61"/>
    </location>
</feature>
<dbReference type="GeneID" id="82811552"/>
<feature type="transmembrane region" description="Helical" evidence="8">
    <location>
        <begin position="332"/>
        <end position="354"/>
    </location>
</feature>
<evidence type="ECO:0000256" key="2">
    <source>
        <dbReference type="ARBA" id="ARBA00007998"/>
    </source>
</evidence>
<dbReference type="Gene3D" id="1.20.1740.10">
    <property type="entry name" value="Amino acid/polyamine transporter I"/>
    <property type="match status" value="1"/>
</dbReference>
<evidence type="ECO:0000313" key="9">
    <source>
        <dbReference type="EMBL" id="GED26294.1"/>
    </source>
</evidence>
<dbReference type="Proteomes" id="UP000276178">
    <property type="component" value="Unassembled WGS sequence"/>
</dbReference>
<evidence type="ECO:0000313" key="12">
    <source>
        <dbReference type="Proteomes" id="UP000317180"/>
    </source>
</evidence>
<feature type="transmembrane region" description="Helical" evidence="8">
    <location>
        <begin position="186"/>
        <end position="204"/>
    </location>
</feature>
<dbReference type="InterPro" id="IPR004761">
    <property type="entry name" value="Spore_GerAB"/>
</dbReference>
<reference evidence="9 12" key="2">
    <citation type="submission" date="2019-06" db="EMBL/GenBank/DDBJ databases">
        <title>Whole genome shotgun sequence of Brevibacillus agri NBRC 15538.</title>
        <authorList>
            <person name="Hosoyama A."/>
            <person name="Uohara A."/>
            <person name="Ohji S."/>
            <person name="Ichikawa N."/>
        </authorList>
    </citation>
    <scope>NUCLEOTIDE SEQUENCE [LARGE SCALE GENOMIC DNA]</scope>
    <source>
        <strain evidence="9 12">NBRC 15538</strain>
    </source>
</reference>
<protein>
    <submittedName>
        <fullName evidence="9">Spore germination protein KB</fullName>
    </submittedName>
    <submittedName>
        <fullName evidence="10">Spore gernimation protein</fullName>
    </submittedName>
</protein>
<keyword evidence="3" id="KW-0813">Transport</keyword>
<feature type="transmembrane region" description="Helical" evidence="8">
    <location>
        <begin position="301"/>
        <end position="320"/>
    </location>
</feature>
<dbReference type="GO" id="GO:0009847">
    <property type="term" value="P:spore germination"/>
    <property type="evidence" value="ECO:0007669"/>
    <property type="project" value="InterPro"/>
</dbReference>
<dbReference type="RefSeq" id="WP_005828707.1">
    <property type="nucleotide sequence ID" value="NZ_BJOD01000022.1"/>
</dbReference>
<comment type="similarity">
    <text evidence="2">Belongs to the amino acid-polyamine-organocation (APC) superfamily. Spore germination protein (SGP) (TC 2.A.3.9) family.</text>
</comment>
<dbReference type="Pfam" id="PF03845">
    <property type="entry name" value="Spore_permease"/>
    <property type="match status" value="1"/>
</dbReference>
<dbReference type="OrthoDB" id="2078716at2"/>
<dbReference type="PANTHER" id="PTHR34975">
    <property type="entry name" value="SPORE GERMINATION PROTEIN A2"/>
    <property type="match status" value="1"/>
</dbReference>
<dbReference type="PANTHER" id="PTHR34975:SF2">
    <property type="entry name" value="SPORE GERMINATION PROTEIN A2"/>
    <property type="match status" value="1"/>
</dbReference>
<evidence type="ECO:0000256" key="4">
    <source>
        <dbReference type="ARBA" id="ARBA00022544"/>
    </source>
</evidence>
<feature type="transmembrane region" description="Helical" evidence="8">
    <location>
        <begin position="81"/>
        <end position="102"/>
    </location>
</feature>
<dbReference type="EMBL" id="BJOD01000022">
    <property type="protein sequence ID" value="GED26294.1"/>
    <property type="molecule type" value="Genomic_DNA"/>
</dbReference>
<keyword evidence="7 8" id="KW-0472">Membrane</keyword>
<feature type="transmembrane region" description="Helical" evidence="8">
    <location>
        <begin position="145"/>
        <end position="166"/>
    </location>
</feature>
<sequence length="368" mass="40406">MLETGKISALQMGMMMYPVLVSTAMLVGPSIMAQHAQNDLWLTPLWASLIGFFSVWIAIHLNKRFPGMSVIEHAREITGKVPAAVLGFLYLYFLLQVNGIIVREYADFIALFLQETPLGVISSALIFVCSLAVKGGIEVLGRTAQVFFPVFILPLLLMIGLVFPALDPGNLFPILDNGVLPSMKGAVTPLGWFTEVFLISYLLPFLSNRRQGTRSAFFVVAGAMLTMTIANLVTLFLMGDALGNILFPIMDTAKYVNVADFFENMESAVMAIWVIGAFVKVSMFYYATVLGTAQWLNLTTYQPLILPSGVLTVIFSFWGIPSFSMLGDVTTFAIPALLTLFFCFIPAGLLVWAIMRGKRSKTEEAESG</sequence>
<evidence type="ECO:0000313" key="11">
    <source>
        <dbReference type="Proteomes" id="UP000276178"/>
    </source>
</evidence>
<evidence type="ECO:0000256" key="3">
    <source>
        <dbReference type="ARBA" id="ARBA00022448"/>
    </source>
</evidence>
<evidence type="ECO:0000256" key="6">
    <source>
        <dbReference type="ARBA" id="ARBA00022989"/>
    </source>
</evidence>
<dbReference type="AlphaFoldDB" id="A0A3M8B005"/>
<keyword evidence="6 8" id="KW-1133">Transmembrane helix</keyword>
<feature type="transmembrane region" description="Helical" evidence="8">
    <location>
        <begin position="216"/>
        <end position="238"/>
    </location>
</feature>